<organism evidence="2 3">
    <name type="scientific">Pocillopora meandrina</name>
    <dbReference type="NCBI Taxonomy" id="46732"/>
    <lineage>
        <taxon>Eukaryota</taxon>
        <taxon>Metazoa</taxon>
        <taxon>Cnidaria</taxon>
        <taxon>Anthozoa</taxon>
        <taxon>Hexacorallia</taxon>
        <taxon>Scleractinia</taxon>
        <taxon>Astrocoeniina</taxon>
        <taxon>Pocilloporidae</taxon>
        <taxon>Pocillopora</taxon>
    </lineage>
</organism>
<reference evidence="2 3" key="1">
    <citation type="submission" date="2022-05" db="EMBL/GenBank/DDBJ databases">
        <authorList>
            <consortium name="Genoscope - CEA"/>
            <person name="William W."/>
        </authorList>
    </citation>
    <scope>NUCLEOTIDE SEQUENCE [LARGE SCALE GENOMIC DNA]</scope>
</reference>
<sequence length="221" mass="24659">MGRYGSKTKMNSWGSAASAIYYVNYEYLKGGLGPYNRLIRVLKNQVPKKFAERSAHRKGKDPAKIVVLFTDGNTESGDGELLDTFKLQNTERVIRADNISLVGAIIPNVNGTQRIDQLKSIVSDPRDGIEMELTEANLNEIADDLAFRIRRLLFCRVSLEYEVSGIDVGDITEVRIRSARRIQGQAGWELRKVEVTQGNQTVTAVFNENIAAFDGSWKSGD</sequence>
<accession>A0AAU9VTP2</accession>
<comment type="caution">
    <text evidence="2">The sequence shown here is derived from an EMBL/GenBank/DDBJ whole genome shotgun (WGS) entry which is preliminary data.</text>
</comment>
<dbReference type="PROSITE" id="PS50234">
    <property type="entry name" value="VWFA"/>
    <property type="match status" value="1"/>
</dbReference>
<proteinExistence type="predicted"/>
<dbReference type="Gene3D" id="3.40.50.410">
    <property type="entry name" value="von Willebrand factor, type A domain"/>
    <property type="match status" value="1"/>
</dbReference>
<feature type="domain" description="VWFA" evidence="1">
    <location>
        <begin position="50"/>
        <end position="149"/>
    </location>
</feature>
<evidence type="ECO:0000313" key="2">
    <source>
        <dbReference type="EMBL" id="CAH3035709.1"/>
    </source>
</evidence>
<protein>
    <recommendedName>
        <fullName evidence="1">VWFA domain-containing protein</fullName>
    </recommendedName>
</protein>
<evidence type="ECO:0000259" key="1">
    <source>
        <dbReference type="PROSITE" id="PS50234"/>
    </source>
</evidence>
<keyword evidence="3" id="KW-1185">Reference proteome</keyword>
<name>A0AAU9VTP2_9CNID</name>
<dbReference type="Proteomes" id="UP001159428">
    <property type="component" value="Unassembled WGS sequence"/>
</dbReference>
<dbReference type="AlphaFoldDB" id="A0AAU9VTP2"/>
<evidence type="ECO:0000313" key="3">
    <source>
        <dbReference type="Proteomes" id="UP001159428"/>
    </source>
</evidence>
<dbReference type="EMBL" id="CALNXJ010000003">
    <property type="protein sequence ID" value="CAH3035709.1"/>
    <property type="molecule type" value="Genomic_DNA"/>
</dbReference>
<dbReference type="InterPro" id="IPR002035">
    <property type="entry name" value="VWF_A"/>
</dbReference>
<dbReference type="InterPro" id="IPR036465">
    <property type="entry name" value="vWFA_dom_sf"/>
</dbReference>
<gene>
    <name evidence="2" type="ORF">PMEA_00016431</name>
</gene>